<reference evidence="5 6" key="1">
    <citation type="journal article" date="1992" name="Lakartidningen">
        <title>[Penicillin V and not amoxicillin is the first choice preparation in acute otitis].</title>
        <authorList>
            <person name="Kamme C."/>
            <person name="Lundgren K."/>
            <person name="Prellner K."/>
        </authorList>
    </citation>
    <scope>NUCLEOTIDE SEQUENCE [LARGE SCALE GENOMIC DNA]</scope>
    <source>
        <strain evidence="5 6">PC5538III-lc</strain>
    </source>
</reference>
<gene>
    <name evidence="5" type="ORF">EPJ69_06455</name>
</gene>
<dbReference type="InterPro" id="IPR036291">
    <property type="entry name" value="NAD(P)-bd_dom_sf"/>
</dbReference>
<protein>
    <submittedName>
        <fullName evidence="5">Tagaturonate reductase</fullName>
        <ecNumber evidence="5">1.1.1.58</ecNumber>
    </submittedName>
</protein>
<dbReference type="Pfam" id="PF01232">
    <property type="entry name" value="Mannitol_dh"/>
    <property type="match status" value="1"/>
</dbReference>
<feature type="domain" description="Mannitol dehydrogenase N-terminal" evidence="3">
    <location>
        <begin position="20"/>
        <end position="255"/>
    </location>
</feature>
<dbReference type="GO" id="GO:0009026">
    <property type="term" value="F:tagaturonate reductase activity"/>
    <property type="evidence" value="ECO:0007669"/>
    <property type="project" value="UniProtKB-EC"/>
</dbReference>
<evidence type="ECO:0000256" key="2">
    <source>
        <dbReference type="ARBA" id="ARBA00023027"/>
    </source>
</evidence>
<dbReference type="PANTHER" id="PTHR30524">
    <property type="entry name" value="MANNITOL-1-PHOSPHATE 5-DEHYDROGENASE"/>
    <property type="match status" value="1"/>
</dbReference>
<accession>A0A5C8E374</accession>
<dbReference type="SUPFAM" id="SSF51735">
    <property type="entry name" value="NAD(P)-binding Rossmann-fold domains"/>
    <property type="match status" value="1"/>
</dbReference>
<keyword evidence="1 5" id="KW-0560">Oxidoreductase</keyword>
<dbReference type="Gene3D" id="3.40.50.720">
    <property type="entry name" value="NAD(P)-binding Rossmann-like Domain"/>
    <property type="match status" value="1"/>
</dbReference>
<feature type="domain" description="Mannitol dehydrogenase C-terminal" evidence="4">
    <location>
        <begin position="274"/>
        <end position="410"/>
    </location>
</feature>
<evidence type="ECO:0000259" key="3">
    <source>
        <dbReference type="Pfam" id="PF01232"/>
    </source>
</evidence>
<dbReference type="InterPro" id="IPR013131">
    <property type="entry name" value="Mannitol_DH_N"/>
</dbReference>
<dbReference type="SUPFAM" id="SSF48179">
    <property type="entry name" value="6-phosphogluconate dehydrogenase C-terminal domain-like"/>
    <property type="match status" value="1"/>
</dbReference>
<name>A0A5C8E374_9SPIR</name>
<dbReference type="InterPro" id="IPR008927">
    <property type="entry name" value="6-PGluconate_DH-like_C_sf"/>
</dbReference>
<evidence type="ECO:0000259" key="4">
    <source>
        <dbReference type="Pfam" id="PF08125"/>
    </source>
</evidence>
<sequence>MFYMKKINDIIIKKYDSYPERILQFGDGNFLRAFFDLMVEKANEKNILNSSIVISQNTSNRKAKELNNQNGIYTLIIRGKENGENVEKIEQITSVSRCLNPYIEYDKLLNIFRSEDLNLIISNTTEAGIVYNDSDNIKDNPPSTYPARLTRGLYERFKNIGNKEEAKLLIMPLELIDDNGDKLKEIILKYIELWKLDSEFIDWINDFVCIANTLVDRIVTGYPKDEINKFEEKLGYEDKFMTVAEPFYLFVIEAKTEFKKFFPIENDNIIWTNDVKPYKKMKVRILNGIHTSVSLPAYLCGFDIVLDFMKDNVFREYVKRLLQDEILLTLEYNKDAINFANNVIERFENPYLKHYLLDISLNSCSKFAARCLPTILDYIKIKNECPKLLSFSLASFIRFYKGEFVDGDFIGERKSKEKYKIKDTKENINFFSLLNFEWNSGNIESLTHKILSKKELWNGFNLTEIKYLEENVFENICKIEKYKNIKKVLSEILN</sequence>
<dbReference type="GO" id="GO:0019592">
    <property type="term" value="P:mannitol catabolic process"/>
    <property type="evidence" value="ECO:0007669"/>
    <property type="project" value="TreeGrafter"/>
</dbReference>
<dbReference type="Proteomes" id="UP000324707">
    <property type="component" value="Unassembled WGS sequence"/>
</dbReference>
<proteinExistence type="predicted"/>
<comment type="caution">
    <text evidence="5">The sequence shown here is derived from an EMBL/GenBank/DDBJ whole genome shotgun (WGS) entry which is preliminary data.</text>
</comment>
<evidence type="ECO:0000313" key="5">
    <source>
        <dbReference type="EMBL" id="TXJ31764.1"/>
    </source>
</evidence>
<dbReference type="Pfam" id="PF08125">
    <property type="entry name" value="Mannitol_dh_C"/>
    <property type="match status" value="1"/>
</dbReference>
<dbReference type="EC" id="1.1.1.58" evidence="5"/>
<keyword evidence="2" id="KW-0520">NAD</keyword>
<evidence type="ECO:0000313" key="6">
    <source>
        <dbReference type="Proteomes" id="UP000324707"/>
    </source>
</evidence>
<evidence type="ECO:0000256" key="1">
    <source>
        <dbReference type="ARBA" id="ARBA00023002"/>
    </source>
</evidence>
<dbReference type="EMBL" id="SAXX01000017">
    <property type="protein sequence ID" value="TXJ31764.1"/>
    <property type="molecule type" value="Genomic_DNA"/>
</dbReference>
<dbReference type="InterPro" id="IPR013328">
    <property type="entry name" value="6PGD_dom2"/>
</dbReference>
<organism evidence="5 6">
    <name type="scientific">Brachyspira aalborgi</name>
    <dbReference type="NCBI Taxonomy" id="29522"/>
    <lineage>
        <taxon>Bacteria</taxon>
        <taxon>Pseudomonadati</taxon>
        <taxon>Spirochaetota</taxon>
        <taxon>Spirochaetia</taxon>
        <taxon>Brachyspirales</taxon>
        <taxon>Brachyspiraceae</taxon>
        <taxon>Brachyspira</taxon>
    </lineage>
</organism>
<dbReference type="InterPro" id="IPR013118">
    <property type="entry name" value="Mannitol_DH_C"/>
</dbReference>
<dbReference type="Gene3D" id="1.10.1040.10">
    <property type="entry name" value="N-(1-d-carboxylethyl)-l-norvaline Dehydrogenase, domain 2"/>
    <property type="match status" value="1"/>
</dbReference>
<dbReference type="NCBIfam" id="NF002969">
    <property type="entry name" value="PRK03643.1"/>
    <property type="match status" value="1"/>
</dbReference>
<dbReference type="GO" id="GO:0005829">
    <property type="term" value="C:cytosol"/>
    <property type="evidence" value="ECO:0007669"/>
    <property type="project" value="TreeGrafter"/>
</dbReference>
<dbReference type="AlphaFoldDB" id="A0A5C8E374"/>
<dbReference type="PANTHER" id="PTHR30524:SF0">
    <property type="entry name" value="ALTRONATE OXIDOREDUCTASE-RELATED"/>
    <property type="match status" value="1"/>
</dbReference>
<dbReference type="GO" id="GO:0008926">
    <property type="term" value="F:mannitol-1-phosphate 5-dehydrogenase activity"/>
    <property type="evidence" value="ECO:0007669"/>
    <property type="project" value="TreeGrafter"/>
</dbReference>